<feature type="domain" description="RING-type" evidence="6">
    <location>
        <begin position="584"/>
        <end position="625"/>
    </location>
</feature>
<evidence type="ECO:0000259" key="6">
    <source>
        <dbReference type="PROSITE" id="PS50089"/>
    </source>
</evidence>
<dbReference type="Proteomes" id="UP000838412">
    <property type="component" value="Chromosome 1"/>
</dbReference>
<proteinExistence type="predicted"/>
<feature type="compositionally biased region" description="Polar residues" evidence="5">
    <location>
        <begin position="379"/>
        <end position="395"/>
    </location>
</feature>
<evidence type="ECO:0000256" key="4">
    <source>
        <dbReference type="PROSITE-ProRule" id="PRU00175"/>
    </source>
</evidence>
<feature type="compositionally biased region" description="Low complexity" evidence="5">
    <location>
        <begin position="155"/>
        <end position="199"/>
    </location>
</feature>
<dbReference type="PANTHER" id="PTHR45931:SF3">
    <property type="entry name" value="RING ZINC FINGER-CONTAINING PROTEIN"/>
    <property type="match status" value="1"/>
</dbReference>
<evidence type="ECO:0000256" key="2">
    <source>
        <dbReference type="ARBA" id="ARBA00022771"/>
    </source>
</evidence>
<feature type="region of interest" description="Disordered" evidence="5">
    <location>
        <begin position="105"/>
        <end position="241"/>
    </location>
</feature>
<feature type="compositionally biased region" description="Basic residues" evidence="5">
    <location>
        <begin position="133"/>
        <end position="154"/>
    </location>
</feature>
<dbReference type="GO" id="GO:0005634">
    <property type="term" value="C:nucleus"/>
    <property type="evidence" value="ECO:0007669"/>
    <property type="project" value="TreeGrafter"/>
</dbReference>
<organism evidence="7 8">
    <name type="scientific">Branchiostoma lanceolatum</name>
    <name type="common">Common lancelet</name>
    <name type="synonym">Amphioxus lanceolatum</name>
    <dbReference type="NCBI Taxonomy" id="7740"/>
    <lineage>
        <taxon>Eukaryota</taxon>
        <taxon>Metazoa</taxon>
        <taxon>Chordata</taxon>
        <taxon>Cephalochordata</taxon>
        <taxon>Leptocardii</taxon>
        <taxon>Amphioxiformes</taxon>
        <taxon>Branchiostomatidae</taxon>
        <taxon>Branchiostoma</taxon>
    </lineage>
</organism>
<evidence type="ECO:0000313" key="7">
    <source>
        <dbReference type="EMBL" id="CAH1228406.1"/>
    </source>
</evidence>
<dbReference type="PROSITE" id="PS50089">
    <property type="entry name" value="ZF_RING_2"/>
    <property type="match status" value="1"/>
</dbReference>
<accession>A0A8J9YPS6</accession>
<protein>
    <submittedName>
        <fullName evidence="7">RLIM protein</fullName>
    </submittedName>
</protein>
<dbReference type="SUPFAM" id="SSF57850">
    <property type="entry name" value="RING/U-box"/>
    <property type="match status" value="1"/>
</dbReference>
<gene>
    <name evidence="7" type="primary">RLIM</name>
    <name evidence="7" type="ORF">BLAG_LOCUS648</name>
</gene>
<dbReference type="GO" id="GO:0006511">
    <property type="term" value="P:ubiquitin-dependent protein catabolic process"/>
    <property type="evidence" value="ECO:0007669"/>
    <property type="project" value="TreeGrafter"/>
</dbReference>
<feature type="region of interest" description="Disordered" evidence="5">
    <location>
        <begin position="64"/>
        <end position="92"/>
    </location>
</feature>
<dbReference type="GO" id="GO:0008270">
    <property type="term" value="F:zinc ion binding"/>
    <property type="evidence" value="ECO:0007669"/>
    <property type="project" value="UniProtKB-KW"/>
</dbReference>
<evidence type="ECO:0000256" key="1">
    <source>
        <dbReference type="ARBA" id="ARBA00022723"/>
    </source>
</evidence>
<keyword evidence="2 4" id="KW-0863">Zinc-finger</keyword>
<dbReference type="InterPro" id="IPR001841">
    <property type="entry name" value="Znf_RING"/>
</dbReference>
<keyword evidence="3" id="KW-0862">Zinc</keyword>
<keyword evidence="8" id="KW-1185">Reference proteome</keyword>
<evidence type="ECO:0000256" key="3">
    <source>
        <dbReference type="ARBA" id="ARBA00022833"/>
    </source>
</evidence>
<dbReference type="EMBL" id="OV696686">
    <property type="protein sequence ID" value="CAH1228406.1"/>
    <property type="molecule type" value="Genomic_DNA"/>
</dbReference>
<feature type="region of interest" description="Disordered" evidence="5">
    <location>
        <begin position="258"/>
        <end position="334"/>
    </location>
</feature>
<feature type="compositionally biased region" description="Polar residues" evidence="5">
    <location>
        <begin position="224"/>
        <end position="241"/>
    </location>
</feature>
<feature type="region of interest" description="Disordered" evidence="5">
    <location>
        <begin position="348"/>
        <end position="481"/>
    </location>
</feature>
<keyword evidence="1" id="KW-0479">Metal-binding</keyword>
<dbReference type="Gene3D" id="3.30.40.10">
    <property type="entry name" value="Zinc/RING finger domain, C3HC4 (zinc finger)"/>
    <property type="match status" value="1"/>
</dbReference>
<reference evidence="7" key="1">
    <citation type="submission" date="2022-01" db="EMBL/GenBank/DDBJ databases">
        <authorList>
            <person name="Braso-Vives M."/>
        </authorList>
    </citation>
    <scope>NUCLEOTIDE SEQUENCE</scope>
</reference>
<dbReference type="OrthoDB" id="8062037at2759"/>
<dbReference type="InterPro" id="IPR051834">
    <property type="entry name" value="RING_finger_E3_ligase"/>
</dbReference>
<dbReference type="PANTHER" id="PTHR45931">
    <property type="entry name" value="SI:CH211-59O9.10"/>
    <property type="match status" value="1"/>
</dbReference>
<feature type="compositionally biased region" description="Low complexity" evidence="5">
    <location>
        <begin position="113"/>
        <end position="126"/>
    </location>
</feature>
<dbReference type="InterPro" id="IPR013083">
    <property type="entry name" value="Znf_RING/FYVE/PHD"/>
</dbReference>
<feature type="compositionally biased region" description="Polar residues" evidence="5">
    <location>
        <begin position="356"/>
        <end position="370"/>
    </location>
</feature>
<feature type="compositionally biased region" description="Low complexity" evidence="5">
    <location>
        <begin position="396"/>
        <end position="409"/>
    </location>
</feature>
<dbReference type="Pfam" id="PF13639">
    <property type="entry name" value="zf-RING_2"/>
    <property type="match status" value="1"/>
</dbReference>
<evidence type="ECO:0000256" key="5">
    <source>
        <dbReference type="SAM" id="MobiDB-lite"/>
    </source>
</evidence>
<name>A0A8J9YPS6_BRALA</name>
<feature type="compositionally biased region" description="Polar residues" evidence="5">
    <location>
        <begin position="429"/>
        <end position="438"/>
    </location>
</feature>
<dbReference type="GO" id="GO:0061630">
    <property type="term" value="F:ubiquitin protein ligase activity"/>
    <property type="evidence" value="ECO:0007669"/>
    <property type="project" value="TreeGrafter"/>
</dbReference>
<dbReference type="AlphaFoldDB" id="A0A8J9YPS6"/>
<sequence>MFMKRKCDVSVMGRTCPNVLPSMQCYKWLLLFELLCFSRQGLVASCWDVMASLVLITAVSGPSTAGANEEQDMMGNLGLSGASSGDRGGGFLRRSERIGRRLGLFSSARVGEAPEPSASTSTSTSDEPTETRSRRRRGTSCFPRRSRHHSRTRSRSPLESRSSSPSVSTVSSSGYVTSTPRTVESASQSSSSQSSTSSGRVRRTGARWAEFLARGSQSRRDSPGISTAAASESGVSNGNSASSTILNLSTLYPSGEFVTTTSNNSTSTVHVRVRGPVRESSQSTTTSEDPDVVPTGRFGYNLRSRARAQRASSTPPVSTPAAARSTPESSPDEAGLRLADLLSLRISVRPTDRDTSTNSAESTPANQQETGEARARGDTGSTGATTPDNRGDSASRTQGTRITIIRIRTAPSTPELGSREGAQPRIAVSTHNVNGPTPASSTSTRREDSTTEATGNSSSSSAPSSESRSPGAASSSGPFRERISVMEFDTNGDSDNESDSDILEMINSRLRQVAARTEEQEGAIRPRRALSANQASPLTLVFLGIVISADGEDTPRGLTKEQIDTLPTRTFSEPSREENANNSCNVCITDYIEGSVLRCLPCTHEFHAACVDRWLGINASCPVCRHTVTSEA</sequence>
<feature type="compositionally biased region" description="Low complexity" evidence="5">
    <location>
        <begin position="259"/>
        <end position="268"/>
    </location>
</feature>
<dbReference type="SMART" id="SM00184">
    <property type="entry name" value="RING"/>
    <property type="match status" value="1"/>
</dbReference>
<evidence type="ECO:0000313" key="8">
    <source>
        <dbReference type="Proteomes" id="UP000838412"/>
    </source>
</evidence>
<feature type="compositionally biased region" description="Low complexity" evidence="5">
    <location>
        <begin position="451"/>
        <end position="478"/>
    </location>
</feature>